<sequence>MSLFDKSNSIASILERHKAINILDDITDMEVYNQDFKIYFLVAKTMLLLDNTLPEVLCFSIEDGDDVLYFDLFVEKDDDEDYDPVFITTETEDNIMNYNDSLEILFPALIELAYYKLKERMFN</sequence>
<organism evidence="1">
    <name type="scientific">Myoviridae sp. ctJ2i1</name>
    <dbReference type="NCBI Taxonomy" id="2825079"/>
    <lineage>
        <taxon>Viruses</taxon>
        <taxon>Duplodnaviria</taxon>
        <taxon>Heunggongvirae</taxon>
        <taxon>Uroviricota</taxon>
        <taxon>Caudoviricetes</taxon>
    </lineage>
</organism>
<reference evidence="1" key="1">
    <citation type="journal article" date="2021" name="Proc. Natl. Acad. Sci. U.S.A.">
        <title>A Catalog of Tens of Thousands of Viruses from Human Metagenomes Reveals Hidden Associations with Chronic Diseases.</title>
        <authorList>
            <person name="Tisza M.J."/>
            <person name="Buck C.B."/>
        </authorList>
    </citation>
    <scope>NUCLEOTIDE SEQUENCE</scope>
    <source>
        <strain evidence="1">CtJ2i1</strain>
    </source>
</reference>
<name>A0A8S5V2F0_9CAUD</name>
<dbReference type="EMBL" id="BK016182">
    <property type="protein sequence ID" value="DAG00799.1"/>
    <property type="molecule type" value="Genomic_DNA"/>
</dbReference>
<evidence type="ECO:0000313" key="1">
    <source>
        <dbReference type="EMBL" id="DAG00799.1"/>
    </source>
</evidence>
<protein>
    <submittedName>
        <fullName evidence="1">Uncharacterized protein</fullName>
    </submittedName>
</protein>
<proteinExistence type="predicted"/>
<accession>A0A8S5V2F0</accession>